<proteinExistence type="predicted"/>
<keyword evidence="1" id="KW-0812">Transmembrane</keyword>
<keyword evidence="1" id="KW-1133">Transmembrane helix</keyword>
<protein>
    <submittedName>
        <fullName evidence="2">Uncharacterized protein</fullName>
    </submittedName>
</protein>
<dbReference type="AlphaFoldDB" id="A0AAE0NS73"/>
<reference evidence="2" key="2">
    <citation type="submission" date="2023-06" db="EMBL/GenBank/DDBJ databases">
        <authorList>
            <consortium name="Lawrence Berkeley National Laboratory"/>
            <person name="Haridas S."/>
            <person name="Hensen N."/>
            <person name="Bonometti L."/>
            <person name="Westerberg I."/>
            <person name="Brannstrom I.O."/>
            <person name="Guillou S."/>
            <person name="Cros-Aarteil S."/>
            <person name="Calhoun S."/>
            <person name="Kuo A."/>
            <person name="Mondo S."/>
            <person name="Pangilinan J."/>
            <person name="Riley R."/>
            <person name="LaButti K."/>
            <person name="Andreopoulos B."/>
            <person name="Lipzen A."/>
            <person name="Chen C."/>
            <person name="Yanf M."/>
            <person name="Daum C."/>
            <person name="Ng V."/>
            <person name="Clum A."/>
            <person name="Steindorff A."/>
            <person name="Ohm R."/>
            <person name="Martin F."/>
            <person name="Silar P."/>
            <person name="Natvig D."/>
            <person name="Lalanne C."/>
            <person name="Gautier V."/>
            <person name="Ament-velasquez S.L."/>
            <person name="Kruys A."/>
            <person name="Hutchinson M.I."/>
            <person name="Powell A.J."/>
            <person name="Barry K."/>
            <person name="Miller A.N."/>
            <person name="Grigoriev I.V."/>
            <person name="Debuchy R."/>
            <person name="Gladieux P."/>
            <person name="Thoren M.H."/>
            <person name="Johannesson H."/>
        </authorList>
    </citation>
    <scope>NUCLEOTIDE SEQUENCE</scope>
    <source>
        <strain evidence="2">CBS 232.78</strain>
    </source>
</reference>
<keyword evidence="1" id="KW-0472">Membrane</keyword>
<name>A0AAE0NS73_9PEZI</name>
<evidence type="ECO:0000313" key="2">
    <source>
        <dbReference type="EMBL" id="KAK3386733.1"/>
    </source>
</evidence>
<dbReference type="Proteomes" id="UP001285441">
    <property type="component" value="Unassembled WGS sequence"/>
</dbReference>
<sequence length="445" mass="49252">MKRGVRSARRQHVPNYKPVPLKGPFLAVLLLYVLILLALLEYARRVLPAVGLNGPRADRYTAISEMPVTTVESGFNAAKLAAREPRPPDNEYLTTTLVPTGRWGFSFVDYYTHGPGMATQTVKSPTNPFTLGRCVMGILAMGPSENPEDCLATYPGSGSMVWLDGPPYMDPNGTMVWTQPTWVATYEVRLLSRDCRGFFEQFVETYSFNLVQNITYAPACWSEEAASKTIFEHMSDSPPIKLITTREQVMHCNCIKLHVDRSVHYCCTRFRCDGGFCCCSVDIGAFSANIHINTKLGVDTRLGNISLFIIAIIHVRFGADGIILNSIAPPIVVIITNTSHIYANNSHNLAFHNGAALGIQIPGVEFGSVAIPVIRVNNHRPRVNIIIVSHLRLSFAFIDIAGRIKFRFAITQPHIDISIRYGININFDVGGTNVHNILHLHNSGS</sequence>
<keyword evidence="3" id="KW-1185">Reference proteome</keyword>
<accession>A0AAE0NS73</accession>
<reference evidence="2" key="1">
    <citation type="journal article" date="2023" name="Mol. Phylogenet. Evol.">
        <title>Genome-scale phylogeny and comparative genomics of the fungal order Sordariales.</title>
        <authorList>
            <person name="Hensen N."/>
            <person name="Bonometti L."/>
            <person name="Westerberg I."/>
            <person name="Brannstrom I.O."/>
            <person name="Guillou S."/>
            <person name="Cros-Aarteil S."/>
            <person name="Calhoun S."/>
            <person name="Haridas S."/>
            <person name="Kuo A."/>
            <person name="Mondo S."/>
            <person name="Pangilinan J."/>
            <person name="Riley R."/>
            <person name="LaButti K."/>
            <person name="Andreopoulos B."/>
            <person name="Lipzen A."/>
            <person name="Chen C."/>
            <person name="Yan M."/>
            <person name="Daum C."/>
            <person name="Ng V."/>
            <person name="Clum A."/>
            <person name="Steindorff A."/>
            <person name="Ohm R.A."/>
            <person name="Martin F."/>
            <person name="Silar P."/>
            <person name="Natvig D.O."/>
            <person name="Lalanne C."/>
            <person name="Gautier V."/>
            <person name="Ament-Velasquez S.L."/>
            <person name="Kruys A."/>
            <person name="Hutchinson M.I."/>
            <person name="Powell A.J."/>
            <person name="Barry K."/>
            <person name="Miller A.N."/>
            <person name="Grigoriev I.V."/>
            <person name="Debuchy R."/>
            <person name="Gladieux P."/>
            <person name="Hiltunen Thoren M."/>
            <person name="Johannesson H."/>
        </authorList>
    </citation>
    <scope>NUCLEOTIDE SEQUENCE</scope>
    <source>
        <strain evidence="2">CBS 232.78</strain>
    </source>
</reference>
<organism evidence="2 3">
    <name type="scientific">Podospora didyma</name>
    <dbReference type="NCBI Taxonomy" id="330526"/>
    <lineage>
        <taxon>Eukaryota</taxon>
        <taxon>Fungi</taxon>
        <taxon>Dikarya</taxon>
        <taxon>Ascomycota</taxon>
        <taxon>Pezizomycotina</taxon>
        <taxon>Sordariomycetes</taxon>
        <taxon>Sordariomycetidae</taxon>
        <taxon>Sordariales</taxon>
        <taxon>Podosporaceae</taxon>
        <taxon>Podospora</taxon>
    </lineage>
</organism>
<feature type="transmembrane region" description="Helical" evidence="1">
    <location>
        <begin position="21"/>
        <end position="40"/>
    </location>
</feature>
<evidence type="ECO:0000256" key="1">
    <source>
        <dbReference type="SAM" id="Phobius"/>
    </source>
</evidence>
<dbReference type="EMBL" id="JAULSW010000003">
    <property type="protein sequence ID" value="KAK3386733.1"/>
    <property type="molecule type" value="Genomic_DNA"/>
</dbReference>
<gene>
    <name evidence="2" type="ORF">B0H63DRAFT_508689</name>
</gene>
<evidence type="ECO:0000313" key="3">
    <source>
        <dbReference type="Proteomes" id="UP001285441"/>
    </source>
</evidence>
<comment type="caution">
    <text evidence="2">The sequence shown here is derived from an EMBL/GenBank/DDBJ whole genome shotgun (WGS) entry which is preliminary data.</text>
</comment>